<feature type="transmembrane region" description="Helical" evidence="7">
    <location>
        <begin position="18"/>
        <end position="37"/>
    </location>
</feature>
<reference evidence="8" key="1">
    <citation type="submission" date="2016-10" db="EMBL/GenBank/DDBJ databases">
        <title>Sequence of Gallionella enrichment culture.</title>
        <authorList>
            <person name="Poehlein A."/>
            <person name="Muehling M."/>
            <person name="Daniel R."/>
        </authorList>
    </citation>
    <scope>NUCLEOTIDE SEQUENCE</scope>
</reference>
<gene>
    <name evidence="8" type="ORF">GALL_277120</name>
</gene>
<keyword evidence="4 7" id="KW-0812">Transmembrane</keyword>
<evidence type="ECO:0000256" key="3">
    <source>
        <dbReference type="ARBA" id="ARBA00022475"/>
    </source>
</evidence>
<feature type="transmembrane region" description="Helical" evidence="7">
    <location>
        <begin position="43"/>
        <end position="70"/>
    </location>
</feature>
<proteinExistence type="inferred from homology"/>
<protein>
    <recommendedName>
        <fullName evidence="9">Polysaccharide biosynthesis protein</fullName>
    </recommendedName>
</protein>
<evidence type="ECO:0000256" key="4">
    <source>
        <dbReference type="ARBA" id="ARBA00022692"/>
    </source>
</evidence>
<feature type="transmembrane region" description="Helical" evidence="7">
    <location>
        <begin position="136"/>
        <end position="157"/>
    </location>
</feature>
<keyword evidence="6 7" id="KW-0472">Membrane</keyword>
<evidence type="ECO:0000256" key="7">
    <source>
        <dbReference type="SAM" id="Phobius"/>
    </source>
</evidence>
<comment type="similarity">
    <text evidence="2">Belongs to the polysaccharide synthase family.</text>
</comment>
<keyword evidence="5 7" id="KW-1133">Transmembrane helix</keyword>
<evidence type="ECO:0000313" key="8">
    <source>
        <dbReference type="EMBL" id="OIQ90374.1"/>
    </source>
</evidence>
<feature type="transmembrane region" description="Helical" evidence="7">
    <location>
        <begin position="382"/>
        <end position="401"/>
    </location>
</feature>
<feature type="transmembrane region" description="Helical" evidence="7">
    <location>
        <begin position="268"/>
        <end position="287"/>
    </location>
</feature>
<dbReference type="InterPro" id="IPR050833">
    <property type="entry name" value="Poly_Biosynth_Transport"/>
</dbReference>
<comment type="subcellular location">
    <subcellularLocation>
        <location evidence="1">Cell membrane</location>
        <topology evidence="1">Multi-pass membrane protein</topology>
    </subcellularLocation>
</comment>
<name>A0A1J5R344_9ZZZZ</name>
<evidence type="ECO:0000256" key="5">
    <source>
        <dbReference type="ARBA" id="ARBA00022989"/>
    </source>
</evidence>
<feature type="transmembrane region" description="Helical" evidence="7">
    <location>
        <begin position="192"/>
        <end position="211"/>
    </location>
</feature>
<dbReference type="EMBL" id="MLJW01000294">
    <property type="protein sequence ID" value="OIQ90374.1"/>
    <property type="molecule type" value="Genomic_DNA"/>
</dbReference>
<organism evidence="8">
    <name type="scientific">mine drainage metagenome</name>
    <dbReference type="NCBI Taxonomy" id="410659"/>
    <lineage>
        <taxon>unclassified sequences</taxon>
        <taxon>metagenomes</taxon>
        <taxon>ecological metagenomes</taxon>
    </lineage>
</organism>
<feature type="transmembrane region" description="Helical" evidence="7">
    <location>
        <begin position="243"/>
        <end position="262"/>
    </location>
</feature>
<dbReference type="PANTHER" id="PTHR30250">
    <property type="entry name" value="PST FAMILY PREDICTED COLANIC ACID TRANSPORTER"/>
    <property type="match status" value="1"/>
</dbReference>
<comment type="caution">
    <text evidence="8">The sequence shown here is derived from an EMBL/GenBank/DDBJ whole genome shotgun (WGS) entry which is preliminary data.</text>
</comment>
<evidence type="ECO:0000256" key="6">
    <source>
        <dbReference type="ARBA" id="ARBA00023136"/>
    </source>
</evidence>
<evidence type="ECO:0008006" key="9">
    <source>
        <dbReference type="Google" id="ProtNLM"/>
    </source>
</evidence>
<dbReference type="GO" id="GO:0005886">
    <property type="term" value="C:plasma membrane"/>
    <property type="evidence" value="ECO:0007669"/>
    <property type="project" value="UniProtKB-SubCell"/>
</dbReference>
<feature type="transmembrane region" description="Helical" evidence="7">
    <location>
        <begin position="102"/>
        <end position="124"/>
    </location>
</feature>
<dbReference type="AlphaFoldDB" id="A0A1J5R344"/>
<dbReference type="PANTHER" id="PTHR30250:SF10">
    <property type="entry name" value="LIPOPOLYSACCHARIDE BIOSYNTHESIS PROTEIN WZXC"/>
    <property type="match status" value="1"/>
</dbReference>
<keyword evidence="3" id="KW-1003">Cell membrane</keyword>
<feature type="transmembrane region" description="Helical" evidence="7">
    <location>
        <begin position="407"/>
        <end position="425"/>
    </location>
</feature>
<sequence length="448" mass="50429">MLKRYKIDSDLAWNFGRYLAYAIAGPILSFAVLRYLTPVVQGYYYTFASLLSLQVFFELGFAVCITQFISHEYAHVKFGRSGQIEGDSKSILRLGGIAKLALKWYSVLSVGIFVFLVVAGYMFFRSPSHSIDWFVPWALIVLGSSVGIFYDAFIAVFNGLNQVAWTAKLAILRNAIRLLCTLVLLVGGAQLYALGVATLIANLVLLVQILVQRKNELRSIYSLKGKLESWTLFREIWPMQWRIALSWICGYFIFSAFNPIIFKTEGPVAAGRFGITWTIVQAIATMAQVPVNTRMPQWGIFIAKGDVASVTKSWRKATYFAFGMVLFGGIVLWVLLLVLKYYTNYRERLLSDWEILPLIGGALANQFIFSVAALGRSNKQEPFLEFSLIEASLVLLGTLFFGKHFGVLGVTWNYFLTLMILLPYAEYLRKKIKSGTDALCCSQNMENA</sequence>
<evidence type="ECO:0000256" key="2">
    <source>
        <dbReference type="ARBA" id="ARBA00007430"/>
    </source>
</evidence>
<accession>A0A1J5R344</accession>
<feature type="transmembrane region" description="Helical" evidence="7">
    <location>
        <begin position="319"/>
        <end position="343"/>
    </location>
</feature>
<evidence type="ECO:0000256" key="1">
    <source>
        <dbReference type="ARBA" id="ARBA00004651"/>
    </source>
</evidence>